<keyword evidence="1" id="KW-0547">Nucleotide-binding</keyword>
<dbReference type="EC" id="3.6.4.-" evidence="1"/>
<protein>
    <submittedName>
        <fullName evidence="1">DEAD/DEAH box helicase</fullName>
        <ecNumber evidence="1">3.6.4.-</ecNumber>
    </submittedName>
</protein>
<evidence type="ECO:0000313" key="1">
    <source>
        <dbReference type="EMBL" id="MEW9491602.1"/>
    </source>
</evidence>
<name>A0ACC6TNZ7_9CREN</name>
<accession>A0ACC6TNZ7</accession>
<reference evidence="1" key="1">
    <citation type="submission" date="2024-07" db="EMBL/GenBank/DDBJ databases">
        <title>Metagenome and Metagenome-Assembled Genomes of Archaea from a hot spring from the geothermal field of Los Azufres, Mexico.</title>
        <authorList>
            <person name="Marin-Paredes R."/>
            <person name="Martinez-Romero E."/>
            <person name="Servin-Garciduenas L.E."/>
        </authorList>
    </citation>
    <scope>NUCLEOTIDE SEQUENCE</scope>
    <source>
        <strain evidence="1">AZ1-454</strain>
    </source>
</reference>
<comment type="caution">
    <text evidence="1">The sequence shown here is derived from an EMBL/GenBank/DDBJ whole genome shotgun (WGS) entry which is preliminary data.</text>
</comment>
<dbReference type="EMBL" id="JZWS03000005">
    <property type="protein sequence ID" value="MEW9491602.1"/>
    <property type="molecule type" value="Genomic_DNA"/>
</dbReference>
<keyword evidence="1" id="KW-0067">ATP-binding</keyword>
<proteinExistence type="predicted"/>
<keyword evidence="1" id="KW-0378">Hydrolase</keyword>
<keyword evidence="1" id="KW-0347">Helicase</keyword>
<organism evidence="1 2">
    <name type="scientific">Candidatus Aramenus sulfurataquae</name>
    <dbReference type="NCBI Taxonomy" id="1326980"/>
    <lineage>
        <taxon>Archaea</taxon>
        <taxon>Thermoproteota</taxon>
        <taxon>Thermoprotei</taxon>
        <taxon>Sulfolobales</taxon>
        <taxon>Sulfolobaceae</taxon>
        <taxon>Candidatus Aramenus</taxon>
    </lineage>
</organism>
<sequence length="543" mass="62926">MFSKTFYLRRWLDEETFSRLLTFSRFLGRDSNGSQFALDIERARRNRVRLSEIKSTLEELGVELTEDEVSYLAKALPEYDVEFQLVNGKLYVIPRVYVMDIIKRAGLHLTYDRQRKVFETYPYYYPQLKKIFIENGLKVKELTLGFKEFELELNVNLRDYQQEAINKWKKNDFKGVIALPTGAGKTVVGIKAIEEVKRPTLIVTFTREQMLQWRDTLIRFSAKRPELGLFYSAEKTIKPITISTYQTAFRHIAELSDKFELVVIDEVHHLPAEKFKEIALGLIAEMRLGLSATPYRDDGKHVELFKLMGGVIYYRSVDELIGRGYLSPYEIVQIKVYLTPEERKRYFELLKKFNALAKGRKVSELVKMAKDGDEKAIEALKLHNEIKKIVGFAQNKMAKIKEILEKEKGKVLIFTQYVEQAEEIAKAFNGLLITGKMSKAEREKVLKAFKFMKSGILVLTTVGDEGLDIPDANVGIIVTGTGSRRQFIQRLGRLLRPYEGKKALLYEILVRGTPEEYQAKRRKEQDLTDILLQMSSEYPDDKK</sequence>
<dbReference type="Proteomes" id="UP000053480">
    <property type="component" value="Unassembled WGS sequence"/>
</dbReference>
<gene>
    <name evidence="1" type="ORF">TQ35_0005290</name>
</gene>
<evidence type="ECO:0000313" key="2">
    <source>
        <dbReference type="Proteomes" id="UP000053480"/>
    </source>
</evidence>